<name>A0A0A9B3G7_ARUDO</name>
<dbReference type="AlphaFoldDB" id="A0A0A9B3G7"/>
<proteinExistence type="predicted"/>
<organism evidence="1">
    <name type="scientific">Arundo donax</name>
    <name type="common">Giant reed</name>
    <name type="synonym">Donax arundinaceus</name>
    <dbReference type="NCBI Taxonomy" id="35708"/>
    <lineage>
        <taxon>Eukaryota</taxon>
        <taxon>Viridiplantae</taxon>
        <taxon>Streptophyta</taxon>
        <taxon>Embryophyta</taxon>
        <taxon>Tracheophyta</taxon>
        <taxon>Spermatophyta</taxon>
        <taxon>Magnoliopsida</taxon>
        <taxon>Liliopsida</taxon>
        <taxon>Poales</taxon>
        <taxon>Poaceae</taxon>
        <taxon>PACMAD clade</taxon>
        <taxon>Arundinoideae</taxon>
        <taxon>Arundineae</taxon>
        <taxon>Arundo</taxon>
    </lineage>
</organism>
<accession>A0A0A9B3G7</accession>
<reference evidence="1" key="1">
    <citation type="submission" date="2014-09" db="EMBL/GenBank/DDBJ databases">
        <authorList>
            <person name="Magalhaes I.L.F."/>
            <person name="Oliveira U."/>
            <person name="Santos F.R."/>
            <person name="Vidigal T.H.D.A."/>
            <person name="Brescovit A.D."/>
            <person name="Santos A.J."/>
        </authorList>
    </citation>
    <scope>NUCLEOTIDE SEQUENCE</scope>
    <source>
        <tissue evidence="1">Shoot tissue taken approximately 20 cm above the soil surface</tissue>
    </source>
</reference>
<sequence>MASEWSYQSRTRRRISLPSETFGS</sequence>
<evidence type="ECO:0000313" key="1">
    <source>
        <dbReference type="EMBL" id="JAD55700.1"/>
    </source>
</evidence>
<protein>
    <submittedName>
        <fullName evidence="1">Uncharacterized protein</fullName>
    </submittedName>
</protein>
<reference evidence="1" key="2">
    <citation type="journal article" date="2015" name="Data Brief">
        <title>Shoot transcriptome of the giant reed, Arundo donax.</title>
        <authorList>
            <person name="Barrero R.A."/>
            <person name="Guerrero F.D."/>
            <person name="Moolhuijzen P."/>
            <person name="Goolsby J.A."/>
            <person name="Tidwell J."/>
            <person name="Bellgard S.E."/>
            <person name="Bellgard M.I."/>
        </authorList>
    </citation>
    <scope>NUCLEOTIDE SEQUENCE</scope>
    <source>
        <tissue evidence="1">Shoot tissue taken approximately 20 cm above the soil surface</tissue>
    </source>
</reference>
<dbReference type="EMBL" id="GBRH01242195">
    <property type="protein sequence ID" value="JAD55700.1"/>
    <property type="molecule type" value="Transcribed_RNA"/>
</dbReference>